<dbReference type="PROSITE" id="PS00211">
    <property type="entry name" value="ABC_TRANSPORTER_1"/>
    <property type="match status" value="1"/>
</dbReference>
<evidence type="ECO:0000313" key="5">
    <source>
        <dbReference type="EMBL" id="BDT05131.1"/>
    </source>
</evidence>
<keyword evidence="2" id="KW-0547">Nucleotide-binding</keyword>
<dbReference type="EMBL" id="AP026933">
    <property type="protein sequence ID" value="BDT05131.1"/>
    <property type="molecule type" value="Genomic_DNA"/>
</dbReference>
<keyword evidence="3" id="KW-0067">ATP-binding</keyword>
<accession>A0ABM8BZ01</accession>
<evidence type="ECO:0000256" key="1">
    <source>
        <dbReference type="ARBA" id="ARBA00022448"/>
    </source>
</evidence>
<dbReference type="InterPro" id="IPR003593">
    <property type="entry name" value="AAA+_ATPase"/>
</dbReference>
<dbReference type="SUPFAM" id="SSF52540">
    <property type="entry name" value="P-loop containing nucleoside triphosphate hydrolases"/>
    <property type="match status" value="1"/>
</dbReference>
<name>A0ABM8BZ01_9MOLU</name>
<proteinExistence type="predicted"/>
<dbReference type="SMART" id="SM00382">
    <property type="entry name" value="AAA"/>
    <property type="match status" value="1"/>
</dbReference>
<evidence type="ECO:0000256" key="3">
    <source>
        <dbReference type="ARBA" id="ARBA00022840"/>
    </source>
</evidence>
<keyword evidence="6" id="KW-1185">Reference proteome</keyword>
<dbReference type="InterPro" id="IPR027417">
    <property type="entry name" value="P-loop_NTPase"/>
</dbReference>
<dbReference type="Proteomes" id="UP001163387">
    <property type="component" value="Chromosome"/>
</dbReference>
<dbReference type="InterPro" id="IPR003439">
    <property type="entry name" value="ABC_transporter-like_ATP-bd"/>
</dbReference>
<dbReference type="PANTHER" id="PTHR42939">
    <property type="entry name" value="ABC TRANSPORTER ATP-BINDING PROTEIN ALBC-RELATED"/>
    <property type="match status" value="1"/>
</dbReference>
<reference evidence="5 6" key="1">
    <citation type="journal article" date="2022" name="Front. Microbiol.">
        <title>Male-killing mechanisms vary between Spiroplasma species.</title>
        <authorList>
            <person name="Arai H."/>
            <person name="Inoue M."/>
            <person name="Kageyama D."/>
        </authorList>
    </citation>
    <scope>NUCLEOTIDE SEQUENCE [LARGE SCALE GENOMIC DNA]</scope>
    <source>
        <strain evidence="6">sHm</strain>
    </source>
</reference>
<evidence type="ECO:0000313" key="6">
    <source>
        <dbReference type="Proteomes" id="UP001163387"/>
    </source>
</evidence>
<keyword evidence="1" id="KW-0813">Transport</keyword>
<dbReference type="Pfam" id="PF00005">
    <property type="entry name" value="ABC_tran"/>
    <property type="match status" value="1"/>
</dbReference>
<gene>
    <name evidence="5" type="ORF">SHM_27770</name>
</gene>
<evidence type="ECO:0000256" key="2">
    <source>
        <dbReference type="ARBA" id="ARBA00022741"/>
    </source>
</evidence>
<sequence>MSTNDKNKILINVQNYSKKFKKFHMNNISFTVFEGTIHALVGRSGSGKSVLLKSIIGAIPKSNYEGLITINGYKAGTTFSKNSLGYSLNIENFPQGLSAYNFLKFLGKTTIISESKLLVNLERLLKNFGLWESRNKSLNSFSSGMKNRIMLIIALAHDPNLVILNEPGANLDSESRKFFTSVLQDLKKEGKTILLTTHMIDETKDIIDNCTIIEHGKLIYTGPIDKFGVGKIFVLKTSNNLVASSLLSLYNFQFKYNKDTDSILIKLIDKNYISQLNFILSEKKIVIYDLHEKELDLFFINSFF</sequence>
<dbReference type="Gene3D" id="3.40.50.300">
    <property type="entry name" value="P-loop containing nucleotide triphosphate hydrolases"/>
    <property type="match status" value="1"/>
</dbReference>
<evidence type="ECO:0000259" key="4">
    <source>
        <dbReference type="PROSITE" id="PS50893"/>
    </source>
</evidence>
<dbReference type="CDD" id="cd03230">
    <property type="entry name" value="ABC_DR_subfamily_A"/>
    <property type="match status" value="1"/>
</dbReference>
<dbReference type="InterPro" id="IPR051782">
    <property type="entry name" value="ABC_Transporter_VariousFunc"/>
</dbReference>
<dbReference type="InterPro" id="IPR017871">
    <property type="entry name" value="ABC_transporter-like_CS"/>
</dbReference>
<organism evidence="5 6">
    <name type="scientific">Spiroplasma ixodetis</name>
    <dbReference type="NCBI Taxonomy" id="2141"/>
    <lineage>
        <taxon>Bacteria</taxon>
        <taxon>Bacillati</taxon>
        <taxon>Mycoplasmatota</taxon>
        <taxon>Mollicutes</taxon>
        <taxon>Entomoplasmatales</taxon>
        <taxon>Spiroplasmataceae</taxon>
        <taxon>Spiroplasma</taxon>
    </lineage>
</organism>
<protein>
    <recommendedName>
        <fullName evidence="4">ABC transporter domain-containing protein</fullName>
    </recommendedName>
</protein>
<dbReference type="PROSITE" id="PS50893">
    <property type="entry name" value="ABC_TRANSPORTER_2"/>
    <property type="match status" value="1"/>
</dbReference>
<dbReference type="RefSeq" id="WP_281748694.1">
    <property type="nucleotide sequence ID" value="NZ_AP026933.1"/>
</dbReference>
<dbReference type="PANTHER" id="PTHR42939:SF1">
    <property type="entry name" value="ABC TRANSPORTER ATP-BINDING PROTEIN ALBC-RELATED"/>
    <property type="match status" value="1"/>
</dbReference>
<feature type="domain" description="ABC transporter" evidence="4">
    <location>
        <begin position="8"/>
        <end position="240"/>
    </location>
</feature>